<reference evidence="2" key="1">
    <citation type="journal article" date="2019" name="Int. J. Syst. Evol. Microbiol.">
        <title>The Global Catalogue of Microorganisms (GCM) 10K type strain sequencing project: providing services to taxonomists for standard genome sequencing and annotation.</title>
        <authorList>
            <consortium name="The Broad Institute Genomics Platform"/>
            <consortium name="The Broad Institute Genome Sequencing Center for Infectious Disease"/>
            <person name="Wu L."/>
            <person name="Ma J."/>
        </authorList>
    </citation>
    <scope>NUCLEOTIDE SEQUENCE [LARGE SCALE GENOMIC DNA]</scope>
    <source>
        <strain evidence="2">KCTC 52168</strain>
    </source>
</reference>
<organism evidence="1 2">
    <name type="scientific">Piscinibacterium candidicorallinum</name>
    <dbReference type="NCBI Taxonomy" id="1793872"/>
    <lineage>
        <taxon>Bacteria</taxon>
        <taxon>Pseudomonadati</taxon>
        <taxon>Pseudomonadota</taxon>
        <taxon>Betaproteobacteria</taxon>
        <taxon>Burkholderiales</taxon>
        <taxon>Piscinibacterium</taxon>
    </lineage>
</organism>
<comment type="caution">
    <text evidence="1">The sequence shown here is derived from an EMBL/GenBank/DDBJ whole genome shotgun (WGS) entry which is preliminary data.</text>
</comment>
<dbReference type="RefSeq" id="WP_377300650.1">
    <property type="nucleotide sequence ID" value="NZ_CP180191.1"/>
</dbReference>
<name>A0ABV7H1C5_9BURK</name>
<gene>
    <name evidence="1" type="ORF">ACFOEN_01835</name>
</gene>
<sequence>MIRRVLKGLGWLMLALLGLALLWLALALTLSRFDEAPTPEVQAALADAARPVDWSEANGFAWLAGLDAPKERRASEFGRERLVSGAPAAAAEARTTQDAFGQPLESAAGPGQAPGPSFDALRCKRNLKGVNCQAWYAARRKQLELHLQPLAAADQRYSQMLLAPKFEEPVLSIERAAGVPWADLDVAGERHLARALLAAADGQGAAAADAVLAKLAFERRALAASRSLTAKLIWAGQARNSLLALADLHELQPRLAALSLQHAALAAPLSKAELSMAAVMPTEILAASSVLGQASAQRELAASAQADQRVTGWMSAYLIRKQATINEIARRHLAQAHVCEGPATTLAARGAEVHAGFSKFSAIRTLAWPRNLAGDVLIEVSTVNWANLCRRAVDTEALRRMVLLQAMKLAGTAQADLRDPTTEQPFASDAAGSELRYLSTASGEPTEFIVRLPVQR</sequence>
<proteinExistence type="predicted"/>
<evidence type="ECO:0000313" key="1">
    <source>
        <dbReference type="EMBL" id="MFC3146378.1"/>
    </source>
</evidence>
<dbReference type="Proteomes" id="UP001595556">
    <property type="component" value="Unassembled WGS sequence"/>
</dbReference>
<keyword evidence="2" id="KW-1185">Reference proteome</keyword>
<evidence type="ECO:0000313" key="2">
    <source>
        <dbReference type="Proteomes" id="UP001595556"/>
    </source>
</evidence>
<accession>A0ABV7H1C5</accession>
<dbReference type="EMBL" id="JBHRTI010000003">
    <property type="protein sequence ID" value="MFC3146378.1"/>
    <property type="molecule type" value="Genomic_DNA"/>
</dbReference>
<protein>
    <submittedName>
        <fullName evidence="1">Uncharacterized protein</fullName>
    </submittedName>
</protein>